<dbReference type="PANTHER" id="PTHR30531">
    <property type="entry name" value="FLAGELLAR BIOSYNTHETIC PROTEIN FLHB"/>
    <property type="match status" value="1"/>
</dbReference>
<keyword evidence="2" id="KW-1185">Reference proteome</keyword>
<dbReference type="Proteomes" id="UP000606193">
    <property type="component" value="Unassembled WGS sequence"/>
</dbReference>
<dbReference type="SUPFAM" id="SSF160544">
    <property type="entry name" value="EscU C-terminal domain-like"/>
    <property type="match status" value="1"/>
</dbReference>
<dbReference type="InterPro" id="IPR006135">
    <property type="entry name" value="T3SS_substrate_exporter"/>
</dbReference>
<protein>
    <submittedName>
        <fullName evidence="1">EscU/YscU/HrcU family type III secretion system export apparatus switch protein</fullName>
    </submittedName>
</protein>
<accession>A0ABR7MZE7</accession>
<proteinExistence type="predicted"/>
<dbReference type="EMBL" id="JACRSX010000003">
    <property type="protein sequence ID" value="MBC8561746.1"/>
    <property type="molecule type" value="Genomic_DNA"/>
</dbReference>
<dbReference type="Gene3D" id="3.40.1690.10">
    <property type="entry name" value="secretion proteins EscU"/>
    <property type="match status" value="1"/>
</dbReference>
<gene>
    <name evidence="1" type="ORF">H8704_03735</name>
</gene>
<name>A0ABR7MZE7_9FIRM</name>
<dbReference type="PANTHER" id="PTHR30531:SF12">
    <property type="entry name" value="FLAGELLAR BIOSYNTHETIC PROTEIN FLHB"/>
    <property type="match status" value="1"/>
</dbReference>
<dbReference type="InterPro" id="IPR029025">
    <property type="entry name" value="T3SS_substrate_exporter_C"/>
</dbReference>
<dbReference type="RefSeq" id="WP_249297394.1">
    <property type="nucleotide sequence ID" value="NZ_JACRSX010000003.1"/>
</dbReference>
<evidence type="ECO:0000313" key="1">
    <source>
        <dbReference type="EMBL" id="MBC8561746.1"/>
    </source>
</evidence>
<comment type="caution">
    <text evidence="1">The sequence shown here is derived from an EMBL/GenBank/DDBJ whole genome shotgun (WGS) entry which is preliminary data.</text>
</comment>
<evidence type="ECO:0000313" key="2">
    <source>
        <dbReference type="Proteomes" id="UP000606193"/>
    </source>
</evidence>
<reference evidence="1 2" key="1">
    <citation type="submission" date="2020-08" db="EMBL/GenBank/DDBJ databases">
        <title>Genome public.</title>
        <authorList>
            <person name="Liu C."/>
            <person name="Sun Q."/>
        </authorList>
    </citation>
    <scope>NUCLEOTIDE SEQUENCE [LARGE SCALE GENOMIC DNA]</scope>
    <source>
        <strain evidence="1 2">NSJ-37</strain>
    </source>
</reference>
<organism evidence="1 2">
    <name type="scientific">Jutongia huaianensis</name>
    <dbReference type="NCBI Taxonomy" id="2763668"/>
    <lineage>
        <taxon>Bacteria</taxon>
        <taxon>Bacillati</taxon>
        <taxon>Bacillota</taxon>
        <taxon>Clostridia</taxon>
        <taxon>Lachnospirales</taxon>
        <taxon>Lachnospiraceae</taxon>
        <taxon>Jutongia</taxon>
    </lineage>
</organism>
<sequence length="119" mass="13521">MAKDGFQYFHRPEKEKKTAVALEYEPTDQAPKIIASGQGYVAEKIIQTAREADIPVHRDEKLAGSLREIEIGEYIPPELYQVVADVLVFVDAMDNIKAKVMDHPEKKVRDQLDKRGRNA</sequence>
<dbReference type="Pfam" id="PF01312">
    <property type="entry name" value="Bac_export_2"/>
    <property type="match status" value="1"/>
</dbReference>